<keyword evidence="6" id="KW-1133">Transmembrane helix</keyword>
<evidence type="ECO:0000256" key="5">
    <source>
        <dbReference type="ARBA" id="ARBA00023014"/>
    </source>
</evidence>
<keyword evidence="3" id="KW-0560">Oxidoreductase</keyword>
<keyword evidence="1" id="KW-0004">4Fe-4S</keyword>
<name>A0A1E3UG74_9FIRM</name>
<dbReference type="OrthoDB" id="9759982at2"/>
<keyword evidence="10" id="KW-1185">Reference proteome</keyword>
<comment type="caution">
    <text evidence="7">The sequence shown here is derived from an EMBL/GenBank/DDBJ whole genome shotgun (WGS) entry which is preliminary data.</text>
</comment>
<protein>
    <recommendedName>
        <fullName evidence="11">FAD-dependent oxidoreductase</fullName>
    </recommendedName>
</protein>
<reference evidence="8 10" key="1">
    <citation type="submission" date="2016-08" db="EMBL/GenBank/DDBJ databases">
        <title>Characterization of Isolates of Eisenbergiella tayi Derived from Blood Cultures, Using Whole Genome Sequencing.</title>
        <authorList>
            <person name="Bernier A.-M."/>
            <person name="Burdz T."/>
            <person name="Wiebe D."/>
            <person name="Bernard K."/>
        </authorList>
    </citation>
    <scope>NUCLEOTIDE SEQUENCE [LARGE SCALE GENOMIC DNA]</scope>
    <source>
        <strain evidence="8 10">NML120146</strain>
    </source>
</reference>
<evidence type="ECO:0000313" key="9">
    <source>
        <dbReference type="Proteomes" id="UP000094271"/>
    </source>
</evidence>
<feature type="transmembrane region" description="Helical" evidence="6">
    <location>
        <begin position="21"/>
        <end position="38"/>
    </location>
</feature>
<evidence type="ECO:0000256" key="6">
    <source>
        <dbReference type="SAM" id="Phobius"/>
    </source>
</evidence>
<keyword evidence="2" id="KW-0479">Metal-binding</keyword>
<reference evidence="7 9" key="2">
    <citation type="submission" date="2016-08" db="EMBL/GenBank/DDBJ databases">
        <authorList>
            <person name="Seilhamer J.J."/>
        </authorList>
    </citation>
    <scope>NUCLEOTIDE SEQUENCE [LARGE SCALE GENOMIC DNA]</scope>
    <source>
        <strain evidence="7 9">NML150140-1</strain>
    </source>
</reference>
<dbReference type="Pfam" id="PF12831">
    <property type="entry name" value="FAD_oxidored"/>
    <property type="match status" value="2"/>
</dbReference>
<evidence type="ECO:0000256" key="2">
    <source>
        <dbReference type="ARBA" id="ARBA00022723"/>
    </source>
</evidence>
<keyword evidence="4" id="KW-0408">Iron</keyword>
<dbReference type="EMBL" id="MEHD01000006">
    <property type="protein sequence ID" value="ODR61545.1"/>
    <property type="molecule type" value="Genomic_DNA"/>
</dbReference>
<dbReference type="Proteomes" id="UP000094271">
    <property type="component" value="Unassembled WGS sequence"/>
</dbReference>
<dbReference type="PANTHER" id="PTHR43498">
    <property type="entry name" value="FERREDOXIN:COB-COM HETERODISULFIDE REDUCTASE SUBUNIT A"/>
    <property type="match status" value="1"/>
</dbReference>
<keyword evidence="6" id="KW-0812">Transmembrane</keyword>
<dbReference type="Gene3D" id="3.50.50.60">
    <property type="entry name" value="FAD/NAD(P)-binding domain"/>
    <property type="match status" value="1"/>
</dbReference>
<dbReference type="RefSeq" id="WP_069408761.1">
    <property type="nucleotide sequence ID" value="NZ_DBFYTW010000218.1"/>
</dbReference>
<organism evidence="7 9">
    <name type="scientific">Eisenbergiella tayi</name>
    <dbReference type="NCBI Taxonomy" id="1432052"/>
    <lineage>
        <taxon>Bacteria</taxon>
        <taxon>Bacillati</taxon>
        <taxon>Bacillota</taxon>
        <taxon>Clostridia</taxon>
        <taxon>Lachnospirales</taxon>
        <taxon>Lachnospiraceae</taxon>
        <taxon>Eisenbergiella</taxon>
    </lineage>
</organism>
<evidence type="ECO:0008006" key="11">
    <source>
        <dbReference type="Google" id="ProtNLM"/>
    </source>
</evidence>
<proteinExistence type="predicted"/>
<evidence type="ECO:0000313" key="10">
    <source>
        <dbReference type="Proteomes" id="UP000094869"/>
    </source>
</evidence>
<keyword evidence="6" id="KW-0472">Membrane</keyword>
<dbReference type="EMBL" id="MEHA01000017">
    <property type="protein sequence ID" value="ODR48433.1"/>
    <property type="molecule type" value="Genomic_DNA"/>
</dbReference>
<gene>
    <name evidence="7" type="ORF">BEI59_20985</name>
    <name evidence="8" type="ORF">BEI63_01020</name>
</gene>
<dbReference type="GO" id="GO:0046872">
    <property type="term" value="F:metal ion binding"/>
    <property type="evidence" value="ECO:0007669"/>
    <property type="project" value="UniProtKB-KW"/>
</dbReference>
<evidence type="ECO:0000256" key="4">
    <source>
        <dbReference type="ARBA" id="ARBA00023004"/>
    </source>
</evidence>
<dbReference type="Proteomes" id="UP000094869">
    <property type="component" value="Unassembled WGS sequence"/>
</dbReference>
<dbReference type="InterPro" id="IPR036188">
    <property type="entry name" value="FAD/NAD-bd_sf"/>
</dbReference>
<evidence type="ECO:0000313" key="7">
    <source>
        <dbReference type="EMBL" id="ODR48433.1"/>
    </source>
</evidence>
<dbReference type="InterPro" id="IPR039650">
    <property type="entry name" value="HdrA-like"/>
</dbReference>
<dbReference type="AlphaFoldDB" id="A0A1E3UG74"/>
<sequence length="489" mass="54227">MSGEYHWRTDRKLKILKNTDVLVVGAGLGGICAALSAAKAGCSVVLVEKNAVLGGQAAEIDTWGMDGFISREGHLVVGGYPWELLWKTVKEGASDPMFERISIRTMEEKGIQAALEEIGLTSYVPYIDTGTFMNPFNDQYVNPNAYRYVAQRELDLAGVHTFLGMPAVDVLQDNNRITGVVLLGEFEKFAVLAKRVVDTTQGASVCAMAGKKFAYPKAYLGTLPRVSGVDIHKVIDYIRNTPDRWFLRPMVGKTPDPDEMEELVNEGNPLAVHGFMEALKKAVSDNPEYELIAQMCDVLMFFYEKDGVGAYWAIDDTLHNTDVSDPEEYAKAVCTVRKQQWLVHKFFKNYIPGFEKAQLLDTYANISKAYHQTWEPAEFTEYTITPEEIQTGICQRSDCIVKILGHPMSGQSTDGWYVPLAALLPKGLEGILVTGKPACRKIHYIASCGLVGQAAGAAAAVSVQQDCSLRETDPEKVRELLRMENEKMR</sequence>
<keyword evidence="5" id="KW-0411">Iron-sulfur</keyword>
<accession>A0A1E3UG74</accession>
<evidence type="ECO:0000256" key="3">
    <source>
        <dbReference type="ARBA" id="ARBA00023002"/>
    </source>
</evidence>
<dbReference type="GO" id="GO:0016491">
    <property type="term" value="F:oxidoreductase activity"/>
    <property type="evidence" value="ECO:0007669"/>
    <property type="project" value="UniProtKB-KW"/>
</dbReference>
<evidence type="ECO:0000256" key="1">
    <source>
        <dbReference type="ARBA" id="ARBA00022485"/>
    </source>
</evidence>
<dbReference type="GO" id="GO:0051539">
    <property type="term" value="F:4 iron, 4 sulfur cluster binding"/>
    <property type="evidence" value="ECO:0007669"/>
    <property type="project" value="UniProtKB-KW"/>
</dbReference>
<dbReference type="SUPFAM" id="SSF51905">
    <property type="entry name" value="FAD/NAD(P)-binding domain"/>
    <property type="match status" value="1"/>
</dbReference>
<evidence type="ECO:0000313" key="8">
    <source>
        <dbReference type="EMBL" id="ODR61545.1"/>
    </source>
</evidence>
<dbReference type="PANTHER" id="PTHR43498:SF1">
    <property type="entry name" value="COB--COM HETERODISULFIDE REDUCTASE IRON-SULFUR SUBUNIT A"/>
    <property type="match status" value="1"/>
</dbReference>